<feature type="compositionally biased region" description="Polar residues" evidence="1">
    <location>
        <begin position="98"/>
        <end position="108"/>
    </location>
</feature>
<dbReference type="GeneID" id="91987063"/>
<reference evidence="3" key="1">
    <citation type="submission" date="2015-01" db="EMBL/GenBank/DDBJ databases">
        <title>The Genome Sequence of Cryptococcus gattii MMRL2647.</title>
        <authorList>
            <consortium name="The Broad Institute Genomics Platform"/>
            <person name="Cuomo C."/>
            <person name="Litvintseva A."/>
            <person name="Chen Y."/>
            <person name="Heitman J."/>
            <person name="Sun S."/>
            <person name="Springer D."/>
            <person name="Dromer F."/>
            <person name="Young S."/>
            <person name="Zeng Q."/>
            <person name="Gargeya S."/>
            <person name="Abouelleil A."/>
            <person name="Alvarado L."/>
            <person name="Chapman S.B."/>
            <person name="Gainer-Dewar J."/>
            <person name="Goldberg J."/>
            <person name="Griggs A."/>
            <person name="Gujja S."/>
            <person name="Hansen M."/>
            <person name="Howarth C."/>
            <person name="Imamovic A."/>
            <person name="Larimer J."/>
            <person name="Murphy C."/>
            <person name="Naylor J."/>
            <person name="Pearson M."/>
            <person name="Priest M."/>
            <person name="Roberts A."/>
            <person name="Saif S."/>
            <person name="Shea T."/>
            <person name="Sykes S."/>
            <person name="Wortman J."/>
            <person name="Nusbaum C."/>
            <person name="Birren B."/>
        </authorList>
    </citation>
    <scope>NUCLEOTIDE SEQUENCE [LARGE SCALE GENOMIC DNA]</scope>
    <source>
        <strain evidence="3">IND107</strain>
    </source>
</reference>
<gene>
    <name evidence="2" type="ORF">I308_100205</name>
</gene>
<evidence type="ECO:0000313" key="3">
    <source>
        <dbReference type="Proteomes" id="UP000054399"/>
    </source>
</evidence>
<dbReference type="RefSeq" id="XP_066616678.1">
    <property type="nucleotide sequence ID" value="XM_066754777.1"/>
</dbReference>
<feature type="region of interest" description="Disordered" evidence="1">
    <location>
        <begin position="1"/>
        <end position="20"/>
    </location>
</feature>
<feature type="region of interest" description="Disordered" evidence="1">
    <location>
        <begin position="29"/>
        <end position="108"/>
    </location>
</feature>
<proteinExistence type="predicted"/>
<feature type="region of interest" description="Disordered" evidence="1">
    <location>
        <begin position="480"/>
        <end position="508"/>
    </location>
</feature>
<protein>
    <submittedName>
        <fullName evidence="2">Uncharacterized protein</fullName>
    </submittedName>
</protein>
<feature type="compositionally biased region" description="Basic and acidic residues" evidence="1">
    <location>
        <begin position="484"/>
        <end position="507"/>
    </location>
</feature>
<evidence type="ECO:0000313" key="2">
    <source>
        <dbReference type="EMBL" id="KAL0255401.1"/>
    </source>
</evidence>
<feature type="compositionally biased region" description="Low complexity" evidence="1">
    <location>
        <begin position="56"/>
        <end position="67"/>
    </location>
</feature>
<organism evidence="2 3">
    <name type="scientific">Cryptococcus tetragattii IND107</name>
    <dbReference type="NCBI Taxonomy" id="1296105"/>
    <lineage>
        <taxon>Eukaryota</taxon>
        <taxon>Fungi</taxon>
        <taxon>Dikarya</taxon>
        <taxon>Basidiomycota</taxon>
        <taxon>Agaricomycotina</taxon>
        <taxon>Tremellomycetes</taxon>
        <taxon>Tremellales</taxon>
        <taxon>Cryptococcaceae</taxon>
        <taxon>Cryptococcus</taxon>
        <taxon>Cryptococcus gattii species complex</taxon>
    </lineage>
</organism>
<evidence type="ECO:0000256" key="1">
    <source>
        <dbReference type="SAM" id="MobiDB-lite"/>
    </source>
</evidence>
<dbReference type="EMBL" id="ATAM02000001">
    <property type="protein sequence ID" value="KAL0255401.1"/>
    <property type="molecule type" value="Genomic_DNA"/>
</dbReference>
<sequence length="551" mass="61161">MSHLSPTPFVPSKSLIPSSPSRITLHRNQLRHASSSGNITVGGLPNWRRKPKPSTSQSQHSVKSVGSKGSGFEVENAGKRGLGMGMQATPARKRRLTNKSSIGAMSTPKTMNSRFYSAEDDLTSSTCRSISSNELLDSAEDATSPSISANDIDLIGDSRDSIRLVDEAPLRSTILYSSESHTLFPVAVDILVPLNDISSTSQRCWNMIPTSEDAFSNSECHITVPLNDVFSTPRATRIASSLQTASKIGQRQCTPYRLGGSSGLDVISDNTTSEKNNEVLDESVEFMRSKCPSPAELDCYVSDSDRHWKSDIAAFIIGTQLFKAPIRMPVVEDIFLDPELEEFGGQEVATRALTPIPKSTRPLSTRFLKSKRWKMADTLKLPVEHPERSWMDPFGFWWMCHVVSDKSPAAYDPSSPPRPEAPRSSTPLIFPSMASRTTLLESTDYPSHGSVSEEKEEEALIPGKWRGAKMMARMERNFVTAEGEGSRTPESEHEDINGHQEQSERHNGRCLKRVAKSIQSTEEHIRQREARMQNYKDLDDHYSLKVEFVLG</sequence>
<dbReference type="Proteomes" id="UP000054399">
    <property type="component" value="Unassembled WGS sequence"/>
</dbReference>
<keyword evidence="3" id="KW-1185">Reference proteome</keyword>
<comment type="caution">
    <text evidence="2">The sequence shown here is derived from an EMBL/GenBank/DDBJ whole genome shotgun (WGS) entry which is preliminary data.</text>
</comment>
<feature type="region of interest" description="Disordered" evidence="1">
    <location>
        <begin position="408"/>
        <end position="429"/>
    </location>
</feature>
<reference evidence="2 3" key="2">
    <citation type="submission" date="2024-01" db="EMBL/GenBank/DDBJ databases">
        <title>Comparative genomics of Cryptococcus and Kwoniella reveals pathogenesis evolution and contrasting modes of karyotype evolution via chromosome fusion or intercentromeric recombination.</title>
        <authorList>
            <person name="Coelho M.A."/>
            <person name="David-Palma M."/>
            <person name="Shea T."/>
            <person name="Bowers K."/>
            <person name="Mcginley-Smith S."/>
            <person name="Mohammad A.W."/>
            <person name="Gnirke A."/>
            <person name="Yurkov A.M."/>
            <person name="Nowrousian M."/>
            <person name="Sun S."/>
            <person name="Cuomo C.A."/>
            <person name="Heitman J."/>
        </authorList>
    </citation>
    <scope>NUCLEOTIDE SEQUENCE [LARGE SCALE GENOMIC DNA]</scope>
    <source>
        <strain evidence="2 3">IND107</strain>
    </source>
</reference>
<name>A0ABR3C445_9TREE</name>
<accession>A0ABR3C445</accession>